<dbReference type="AlphaFoldDB" id="A0A0D8FUZ1"/>
<dbReference type="EC" id="2.3.2.6" evidence="4"/>
<name>A0A0D8FUZ1_9ACTN</name>
<dbReference type="OrthoDB" id="9790282at2"/>
<dbReference type="eggNOG" id="COG2360">
    <property type="taxonomic scope" value="Bacteria"/>
</dbReference>
<protein>
    <submittedName>
        <fullName evidence="4">Leucyl/phenylalanyl-tRNA--protein transferase</fullName>
        <ecNumber evidence="4">2.3.2.6</ecNumber>
    </submittedName>
</protein>
<evidence type="ECO:0000313" key="4">
    <source>
        <dbReference type="EMBL" id="KJE76931.1"/>
    </source>
</evidence>
<evidence type="ECO:0000256" key="2">
    <source>
        <dbReference type="ARBA" id="ARBA00022679"/>
    </source>
</evidence>
<keyword evidence="5" id="KW-1185">Reference proteome</keyword>
<dbReference type="GO" id="GO:0005737">
    <property type="term" value="C:cytoplasm"/>
    <property type="evidence" value="ECO:0007669"/>
    <property type="project" value="TreeGrafter"/>
</dbReference>
<evidence type="ECO:0000256" key="3">
    <source>
        <dbReference type="ARBA" id="ARBA00023315"/>
    </source>
</evidence>
<accession>A0A0D8FUZ1</accession>
<comment type="caution">
    <text evidence="4">The sequence shown here is derived from an EMBL/GenBank/DDBJ whole genome shotgun (WGS) entry which is preliminary data.</text>
</comment>
<keyword evidence="3 4" id="KW-0012">Acyltransferase</keyword>
<dbReference type="PANTHER" id="PTHR30098">
    <property type="entry name" value="LEUCYL/PHENYLALANYL-TRNA--PROTEIN TRANSFERASE"/>
    <property type="match status" value="1"/>
</dbReference>
<organism evidence="4 5">
    <name type="scientific">Ferrimicrobium acidiphilum DSM 19497</name>
    <dbReference type="NCBI Taxonomy" id="1121877"/>
    <lineage>
        <taxon>Bacteria</taxon>
        <taxon>Bacillati</taxon>
        <taxon>Actinomycetota</taxon>
        <taxon>Acidimicrobiia</taxon>
        <taxon>Acidimicrobiales</taxon>
        <taxon>Acidimicrobiaceae</taxon>
        <taxon>Ferrimicrobium</taxon>
    </lineage>
</organism>
<dbReference type="GO" id="GO:0008914">
    <property type="term" value="F:leucyl-tRNA--protein transferase activity"/>
    <property type="evidence" value="ECO:0007669"/>
    <property type="project" value="UniProtKB-EC"/>
</dbReference>
<dbReference type="STRING" id="1121877.FEAC_12550"/>
<dbReference type="InterPro" id="IPR004616">
    <property type="entry name" value="Leu/Phe-tRNA_Trfase"/>
</dbReference>
<gene>
    <name evidence="4" type="primary">aat</name>
    <name evidence="4" type="ORF">FEAC_12550</name>
</gene>
<dbReference type="GeneID" id="78372480"/>
<dbReference type="Gene3D" id="3.40.630.70">
    <property type="entry name" value="Leucyl/phenylalanyl-tRNA-protein transferase, C-terminal domain"/>
    <property type="match status" value="1"/>
</dbReference>
<dbReference type="PANTHER" id="PTHR30098:SF2">
    <property type="entry name" value="LEUCYL_PHENYLALANYL-TRNA--PROTEIN TRANSFERASE"/>
    <property type="match status" value="1"/>
</dbReference>
<dbReference type="InterPro" id="IPR042203">
    <property type="entry name" value="Leu/Phe-tRNA_Trfase_C"/>
</dbReference>
<proteinExistence type="predicted"/>
<reference evidence="4 5" key="1">
    <citation type="submission" date="2015-01" db="EMBL/GenBank/DDBJ databases">
        <title>Draft genome of the acidophilic iron oxidizer Ferrimicrobium acidiphilum strain T23.</title>
        <authorList>
            <person name="Poehlein A."/>
            <person name="Eisen S."/>
            <person name="Schloemann M."/>
            <person name="Johnson B.D."/>
            <person name="Daniel R."/>
            <person name="Muehling M."/>
        </authorList>
    </citation>
    <scope>NUCLEOTIDE SEQUENCE [LARGE SCALE GENOMIC DNA]</scope>
    <source>
        <strain evidence="4 5">T23</strain>
    </source>
</reference>
<dbReference type="GO" id="GO:0030163">
    <property type="term" value="P:protein catabolic process"/>
    <property type="evidence" value="ECO:0007669"/>
    <property type="project" value="InterPro"/>
</dbReference>
<dbReference type="InterPro" id="IPR016181">
    <property type="entry name" value="Acyl_CoA_acyltransferase"/>
</dbReference>
<keyword evidence="2 4" id="KW-0808">Transferase</keyword>
<dbReference type="RefSeq" id="WP_052565779.1">
    <property type="nucleotide sequence ID" value="NZ_JQKF01000018.1"/>
</dbReference>
<keyword evidence="1" id="KW-0963">Cytoplasm</keyword>
<dbReference type="Pfam" id="PF03588">
    <property type="entry name" value="Leu_Phe_trans"/>
    <property type="match status" value="1"/>
</dbReference>
<dbReference type="Proteomes" id="UP000032336">
    <property type="component" value="Unassembled WGS sequence"/>
</dbReference>
<sequence length="218" mass="23977">MTIEELVAFSSSLDPDEAERLYGLGIFPMPLADGYGWFYPETRAVVVLGAWPLRCPKSTLQLVRRYRVGIDIDPMAMVRMCAEVVRDGGWIDASMIEFYAALNDRGLLHSVEVRGVGDELVGGLFGVGVGGIFVGESMVHQVPNASKLAFFALVNVVRELGYQLIDGQWPTDHLTTLGFRTLPGDGYAKLLTACSRIEPGRFESGYLDSTQLRLRDLG</sequence>
<evidence type="ECO:0000313" key="5">
    <source>
        <dbReference type="Proteomes" id="UP000032336"/>
    </source>
</evidence>
<dbReference type="EMBL" id="JXUW01000009">
    <property type="protein sequence ID" value="KJE76931.1"/>
    <property type="molecule type" value="Genomic_DNA"/>
</dbReference>
<dbReference type="SUPFAM" id="SSF55729">
    <property type="entry name" value="Acyl-CoA N-acyltransferases (Nat)"/>
    <property type="match status" value="1"/>
</dbReference>
<evidence type="ECO:0000256" key="1">
    <source>
        <dbReference type="ARBA" id="ARBA00022490"/>
    </source>
</evidence>